<comment type="similarity">
    <text evidence="1 5 7">Belongs to the pyrroline-5-carboxylate reductase family.</text>
</comment>
<evidence type="ECO:0000259" key="8">
    <source>
        <dbReference type="Pfam" id="PF03807"/>
    </source>
</evidence>
<dbReference type="Proteomes" id="UP001500920">
    <property type="component" value="Unassembled WGS sequence"/>
</dbReference>
<comment type="pathway">
    <text evidence="5 7">Amino-acid biosynthesis; L-proline biosynthesis; L-proline from L-glutamate 5-semialdehyde: step 1/1.</text>
</comment>
<dbReference type="SUPFAM" id="SSF48179">
    <property type="entry name" value="6-phosphogluconate dehydrogenase C-terminal domain-like"/>
    <property type="match status" value="1"/>
</dbReference>
<dbReference type="Pfam" id="PF03807">
    <property type="entry name" value="F420_oxidored"/>
    <property type="match status" value="1"/>
</dbReference>
<evidence type="ECO:0000256" key="5">
    <source>
        <dbReference type="HAMAP-Rule" id="MF_01925"/>
    </source>
</evidence>
<dbReference type="Gene3D" id="3.40.50.720">
    <property type="entry name" value="NAD(P)-binding Rossmann-like Domain"/>
    <property type="match status" value="1"/>
</dbReference>
<comment type="caution">
    <text evidence="10">The sequence shown here is derived from an EMBL/GenBank/DDBJ whole genome shotgun (WGS) entry which is preliminary data.</text>
</comment>
<keyword evidence="5" id="KW-0963">Cytoplasm</keyword>
<dbReference type="Gene3D" id="1.10.3730.10">
    <property type="entry name" value="ProC C-terminal domain-like"/>
    <property type="match status" value="1"/>
</dbReference>
<sequence length="262" mass="28706">MNKKIGFIGAGKMVDHIVRGLLIYPEMKDSIIVVGRNLKKLELFNKGKGIEIDTDYSRLHACDIIINGVSSSQVLDSFKQIQHYTKADALYVSIAADVSLEELGTTLPGYKVVRNMPNIAVSSQEGVMIMTGNKHVTEEERSILTELFSTIALVEWVDESLIKYAPSLTGSSPAYVFMMIEAMADKAVSVGFPRNQAYRLAAQAIRGAGKMVIDTELHPGMLKDQITTSGGSTIQGVMKLESLGFRNSIIQSMEEINKANSK</sequence>
<dbReference type="NCBIfam" id="TIGR00112">
    <property type="entry name" value="proC"/>
    <property type="match status" value="1"/>
</dbReference>
<dbReference type="PANTHER" id="PTHR11645">
    <property type="entry name" value="PYRROLINE-5-CARBOXYLATE REDUCTASE"/>
    <property type="match status" value="1"/>
</dbReference>
<comment type="catalytic activity">
    <reaction evidence="5">
        <text>L-proline + NAD(+) = (S)-1-pyrroline-5-carboxylate + NADH + 2 H(+)</text>
        <dbReference type="Rhea" id="RHEA:14105"/>
        <dbReference type="ChEBI" id="CHEBI:15378"/>
        <dbReference type="ChEBI" id="CHEBI:17388"/>
        <dbReference type="ChEBI" id="CHEBI:57540"/>
        <dbReference type="ChEBI" id="CHEBI:57945"/>
        <dbReference type="ChEBI" id="CHEBI:60039"/>
        <dbReference type="EC" id="1.5.1.2"/>
    </reaction>
</comment>
<dbReference type="InterPro" id="IPR000304">
    <property type="entry name" value="Pyrroline-COOH_reductase"/>
</dbReference>
<dbReference type="PROSITE" id="PS00521">
    <property type="entry name" value="P5CR"/>
    <property type="match status" value="1"/>
</dbReference>
<comment type="subcellular location">
    <subcellularLocation>
        <location evidence="5">Cytoplasm</location>
    </subcellularLocation>
</comment>
<dbReference type="PIRSF" id="PIRSF000193">
    <property type="entry name" value="Pyrrol-5-carb_rd"/>
    <property type="match status" value="1"/>
</dbReference>
<dbReference type="InterPro" id="IPR008927">
    <property type="entry name" value="6-PGluconate_DH-like_C_sf"/>
</dbReference>
<accession>A0ABP7F3V9</accession>
<comment type="function">
    <text evidence="5">Catalyzes the reduction of 1-pyrroline-5-carboxylate (PCA) to L-proline.</text>
</comment>
<dbReference type="InterPro" id="IPR029036">
    <property type="entry name" value="P5CR_dimer"/>
</dbReference>
<organism evidence="10 11">
    <name type="scientific">Salinicoccus jeotgali</name>
    <dbReference type="NCBI Taxonomy" id="381634"/>
    <lineage>
        <taxon>Bacteria</taxon>
        <taxon>Bacillati</taxon>
        <taxon>Bacillota</taxon>
        <taxon>Bacilli</taxon>
        <taxon>Bacillales</taxon>
        <taxon>Staphylococcaceae</taxon>
        <taxon>Salinicoccus</taxon>
    </lineage>
</organism>
<comment type="catalytic activity">
    <reaction evidence="5 7">
        <text>L-proline + NADP(+) = (S)-1-pyrroline-5-carboxylate + NADPH + 2 H(+)</text>
        <dbReference type="Rhea" id="RHEA:14109"/>
        <dbReference type="ChEBI" id="CHEBI:15378"/>
        <dbReference type="ChEBI" id="CHEBI:17388"/>
        <dbReference type="ChEBI" id="CHEBI:57783"/>
        <dbReference type="ChEBI" id="CHEBI:58349"/>
        <dbReference type="ChEBI" id="CHEBI:60039"/>
        <dbReference type="EC" id="1.5.1.2"/>
    </reaction>
</comment>
<keyword evidence="4 5" id="KW-0560">Oxidoreductase</keyword>
<protein>
    <recommendedName>
        <fullName evidence="5 6">Pyrroline-5-carboxylate reductase</fullName>
        <shortName evidence="5">P5C reductase</shortName>
        <shortName evidence="5">P5CR</shortName>
        <ecNumber evidence="5 6">1.5.1.2</ecNumber>
    </recommendedName>
    <alternativeName>
        <fullName evidence="5">PCA reductase</fullName>
    </alternativeName>
</protein>
<feature type="domain" description="Pyrroline-5-carboxylate reductase catalytic N-terminal" evidence="8">
    <location>
        <begin position="4"/>
        <end position="96"/>
    </location>
</feature>
<dbReference type="Pfam" id="PF14748">
    <property type="entry name" value="P5CR_dimer"/>
    <property type="match status" value="1"/>
</dbReference>
<keyword evidence="5 7" id="KW-0028">Amino-acid biosynthesis</keyword>
<keyword evidence="3 5" id="KW-0521">NADP</keyword>
<keyword evidence="11" id="KW-1185">Reference proteome</keyword>
<dbReference type="InterPro" id="IPR053790">
    <property type="entry name" value="P5CR-like_CS"/>
</dbReference>
<evidence type="ECO:0000313" key="11">
    <source>
        <dbReference type="Proteomes" id="UP001500920"/>
    </source>
</evidence>
<dbReference type="EMBL" id="BAABCK010000065">
    <property type="protein sequence ID" value="GAA3730816.1"/>
    <property type="molecule type" value="Genomic_DNA"/>
</dbReference>
<dbReference type="SUPFAM" id="SSF51735">
    <property type="entry name" value="NAD(P)-binding Rossmann-fold domains"/>
    <property type="match status" value="1"/>
</dbReference>
<evidence type="ECO:0000256" key="6">
    <source>
        <dbReference type="NCBIfam" id="TIGR00112"/>
    </source>
</evidence>
<evidence type="ECO:0000256" key="7">
    <source>
        <dbReference type="RuleBase" id="RU003903"/>
    </source>
</evidence>
<evidence type="ECO:0000313" key="10">
    <source>
        <dbReference type="EMBL" id="GAA3730816.1"/>
    </source>
</evidence>
<reference evidence="11" key="1">
    <citation type="journal article" date="2019" name="Int. J. Syst. Evol. Microbiol.">
        <title>The Global Catalogue of Microorganisms (GCM) 10K type strain sequencing project: providing services to taxonomists for standard genome sequencing and annotation.</title>
        <authorList>
            <consortium name="The Broad Institute Genomics Platform"/>
            <consortium name="The Broad Institute Genome Sequencing Center for Infectious Disease"/>
            <person name="Wu L."/>
            <person name="Ma J."/>
        </authorList>
    </citation>
    <scope>NUCLEOTIDE SEQUENCE [LARGE SCALE GENOMIC DNA]</scope>
    <source>
        <strain evidence="11">JCM 16981</strain>
    </source>
</reference>
<evidence type="ECO:0000256" key="2">
    <source>
        <dbReference type="ARBA" id="ARBA00022650"/>
    </source>
</evidence>
<evidence type="ECO:0000259" key="9">
    <source>
        <dbReference type="Pfam" id="PF14748"/>
    </source>
</evidence>
<dbReference type="EC" id="1.5.1.2" evidence="5 6"/>
<feature type="domain" description="Pyrroline-5-carboxylate reductase dimerisation" evidence="9">
    <location>
        <begin position="159"/>
        <end position="259"/>
    </location>
</feature>
<evidence type="ECO:0000256" key="4">
    <source>
        <dbReference type="ARBA" id="ARBA00023002"/>
    </source>
</evidence>
<proteinExistence type="inferred from homology"/>
<dbReference type="InterPro" id="IPR036291">
    <property type="entry name" value="NAD(P)-bd_dom_sf"/>
</dbReference>
<evidence type="ECO:0000256" key="1">
    <source>
        <dbReference type="ARBA" id="ARBA00005525"/>
    </source>
</evidence>
<dbReference type="InterPro" id="IPR028939">
    <property type="entry name" value="P5C_Rdtase_cat_N"/>
</dbReference>
<keyword evidence="2 5" id="KW-0641">Proline biosynthesis</keyword>
<dbReference type="RefSeq" id="WP_344703807.1">
    <property type="nucleotide sequence ID" value="NZ_BAABCK010000065.1"/>
</dbReference>
<dbReference type="HAMAP" id="MF_01925">
    <property type="entry name" value="P5C_reductase"/>
    <property type="match status" value="1"/>
</dbReference>
<gene>
    <name evidence="10" type="primary">proC_2</name>
    <name evidence="5" type="synonym">proC</name>
    <name evidence="10" type="ORF">GCM10022378_18930</name>
</gene>
<dbReference type="PANTHER" id="PTHR11645:SF0">
    <property type="entry name" value="PYRROLINE-5-CARBOXYLATE REDUCTASE 3"/>
    <property type="match status" value="1"/>
</dbReference>
<evidence type="ECO:0000256" key="3">
    <source>
        <dbReference type="ARBA" id="ARBA00022857"/>
    </source>
</evidence>
<name>A0ABP7F3V9_9STAP</name>